<sequence length="953" mass="106162">MSTRIIVKNLPKRYTEERMREHFSQKGTVTDVKIMLNFKGETRQFGFVGFQTEKEAKAAVKYFSETFIDTSKIHVELAKPIDDPSIPRPWSAITNAKILQQQQRIQRGKGDSIPKEKESEKVEANVQQGYSVLQTLYEETVARNAEDPRFSEFLEVMAPRAKSKTWANDDISILSSREQAVISKAINEKRNLVKNQSKTDSKNKQNTKAVVQIVPNKKPGGQSLTVSKTHITFENDEDNNKNDSEPDNEQTSDDFDVNSGLNLPDINTNGFNASTNLSLDIEWLKAHVRPKQDDPLKEKESGNVKDSNKNLDESSDIPQKAEKEIDTQHINGFRKNVHDNLVAKEQERVEACKSIADTGRLFVRNLPYSSTEADLRKYFEKFGPLSELHMPINKETKKPKGFAYVLFVLPEHAVKAFTSSDHKFFQGRLLHILPANDKPTPKSTEEETDSGGYGISSAIKKKREEKKRANANNDFSWNSLYMSADAVADSIAERLQISKADLLNSETGSPAVRLALAETHIISETKRFFELNGIVLDAFSGKKPARSDTVILVKNIPFSISKLKDSNRIQDEEGSSNVTTRSVESEIRNLFGAHGTLGRVLVPPAKTMAIIEFLEPSEAKTAFRYLAYKRFGDAPLYLEWAPEKLFRKPFDSKMIESNNGESQIDNESSATKDAKVAPLVPDAMFEPSASVTGDGGVSGDEGEGKGVTGCVLFVKNLNFETKEDTLRDIFGSVEGLRSVSIKRKQQKTKSGKIESLSMGFGFVEYSTPSLAKLALSTLQNTEVDGHVLQLKPSDKVSQSSTGDKQTSNIQRPKSNKLVVKNIPFEATKSDLQELFSAYAQLKSVRLPRKFSGGHRGFAFLEFLTNQEAANCLEKVGASSHLYGRRLVVNWADDEPGLDGLLEGISKSKGGNDVGDYMEETMKKVGLEKLREKTTRKLKSEAGAADKKSKKLKL</sequence>
<dbReference type="Proteomes" id="UP000245699">
    <property type="component" value="Unassembled WGS sequence"/>
</dbReference>
<feature type="domain" description="RRM" evidence="4">
    <location>
        <begin position="710"/>
        <end position="795"/>
    </location>
</feature>
<comment type="caution">
    <text evidence="5">The sequence shown here is derived from an EMBL/GenBank/DDBJ whole genome shotgun (WGS) entry which is preliminary data.</text>
</comment>
<dbReference type="InterPro" id="IPR052462">
    <property type="entry name" value="SLIRP/GR-RBP-like"/>
</dbReference>
<feature type="region of interest" description="Disordered" evidence="3">
    <location>
        <begin position="232"/>
        <end position="261"/>
    </location>
</feature>
<dbReference type="InterPro" id="IPR035979">
    <property type="entry name" value="RBD_domain_sf"/>
</dbReference>
<dbReference type="GO" id="GO:0003723">
    <property type="term" value="F:RNA binding"/>
    <property type="evidence" value="ECO:0007669"/>
    <property type="project" value="UniProtKB-UniRule"/>
</dbReference>
<feature type="domain" description="RRM" evidence="4">
    <location>
        <begin position="3"/>
        <end position="80"/>
    </location>
</feature>
<evidence type="ECO:0000313" key="5">
    <source>
        <dbReference type="EMBL" id="PVU98730.1"/>
    </source>
</evidence>
<dbReference type="CDD" id="cd12565">
    <property type="entry name" value="RRM1_MRD1"/>
    <property type="match status" value="1"/>
</dbReference>
<feature type="domain" description="RRM" evidence="4">
    <location>
        <begin position="815"/>
        <end position="893"/>
    </location>
</feature>
<keyword evidence="6" id="KW-1185">Reference proteome</keyword>
<gene>
    <name evidence="5" type="ORF">BB559_001338</name>
</gene>
<feature type="region of interest" description="Disordered" evidence="3">
    <location>
        <begin position="292"/>
        <end position="316"/>
    </location>
</feature>
<dbReference type="InterPro" id="IPR034423">
    <property type="entry name" value="RBM19_RRM5"/>
</dbReference>
<dbReference type="InterPro" id="IPR012677">
    <property type="entry name" value="Nucleotide-bd_a/b_plait_sf"/>
</dbReference>
<feature type="compositionally biased region" description="Polar residues" evidence="3">
    <location>
        <begin position="795"/>
        <end position="812"/>
    </location>
</feature>
<dbReference type="Gene3D" id="3.30.70.330">
    <property type="match status" value="5"/>
</dbReference>
<evidence type="ECO:0000256" key="3">
    <source>
        <dbReference type="SAM" id="MobiDB-lite"/>
    </source>
</evidence>
<organism evidence="5 6">
    <name type="scientific">Furculomyces boomerangus</name>
    <dbReference type="NCBI Taxonomy" id="61424"/>
    <lineage>
        <taxon>Eukaryota</taxon>
        <taxon>Fungi</taxon>
        <taxon>Fungi incertae sedis</taxon>
        <taxon>Zoopagomycota</taxon>
        <taxon>Kickxellomycotina</taxon>
        <taxon>Harpellomycetes</taxon>
        <taxon>Harpellales</taxon>
        <taxon>Harpellaceae</taxon>
        <taxon>Furculomyces</taxon>
    </lineage>
</organism>
<dbReference type="Pfam" id="PF00076">
    <property type="entry name" value="RRM_1"/>
    <property type="match status" value="4"/>
</dbReference>
<feature type="region of interest" description="Disordered" evidence="3">
    <location>
        <begin position="436"/>
        <end position="456"/>
    </location>
</feature>
<dbReference type="AlphaFoldDB" id="A0A2T9Z2B3"/>
<feature type="region of interest" description="Disordered" evidence="3">
    <location>
        <begin position="934"/>
        <end position="953"/>
    </location>
</feature>
<dbReference type="PROSITE" id="PS50102">
    <property type="entry name" value="RRM"/>
    <property type="match status" value="5"/>
</dbReference>
<feature type="region of interest" description="Disordered" evidence="3">
    <location>
        <begin position="789"/>
        <end position="812"/>
    </location>
</feature>
<reference evidence="5 6" key="1">
    <citation type="journal article" date="2018" name="MBio">
        <title>Comparative Genomics Reveals the Core Gene Toolbox for the Fungus-Insect Symbiosis.</title>
        <authorList>
            <person name="Wang Y."/>
            <person name="Stata M."/>
            <person name="Wang W."/>
            <person name="Stajich J.E."/>
            <person name="White M.M."/>
            <person name="Moncalvo J.M."/>
        </authorList>
    </citation>
    <scope>NUCLEOTIDE SEQUENCE [LARGE SCALE GENOMIC DNA]</scope>
    <source>
        <strain evidence="5 6">AUS-77-4</strain>
    </source>
</reference>
<feature type="compositionally biased region" description="Basic and acidic residues" evidence="3">
    <location>
        <begin position="934"/>
        <end position="946"/>
    </location>
</feature>
<dbReference type="EMBL" id="MBFT01000069">
    <property type="protein sequence ID" value="PVU98730.1"/>
    <property type="molecule type" value="Genomic_DNA"/>
</dbReference>
<dbReference type="SMART" id="SM00360">
    <property type="entry name" value="RRM"/>
    <property type="match status" value="5"/>
</dbReference>
<dbReference type="CDD" id="cd12317">
    <property type="entry name" value="RRM4_RBM19_RRM3_MRD1"/>
    <property type="match status" value="1"/>
</dbReference>
<name>A0A2T9Z2B3_9FUNG</name>
<keyword evidence="1 2" id="KW-0694">RNA-binding</keyword>
<dbReference type="STRING" id="61424.A0A2T9Z2B3"/>
<evidence type="ECO:0000313" key="6">
    <source>
        <dbReference type="Proteomes" id="UP000245699"/>
    </source>
</evidence>
<dbReference type="PANTHER" id="PTHR48027">
    <property type="entry name" value="HETEROGENEOUS NUCLEAR RIBONUCLEOPROTEIN 87F-RELATED"/>
    <property type="match status" value="1"/>
</dbReference>
<dbReference type="CDD" id="cd12320">
    <property type="entry name" value="RRM6_RBM19_RRM5_MRD1"/>
    <property type="match status" value="1"/>
</dbReference>
<proteinExistence type="predicted"/>
<dbReference type="SUPFAM" id="SSF54928">
    <property type="entry name" value="RNA-binding domain, RBD"/>
    <property type="match status" value="5"/>
</dbReference>
<accession>A0A2T9Z2B3</accession>
<feature type="compositionally biased region" description="Basic and acidic residues" evidence="3">
    <location>
        <begin position="292"/>
        <end position="312"/>
    </location>
</feature>
<evidence type="ECO:0000259" key="4">
    <source>
        <dbReference type="PROSITE" id="PS50102"/>
    </source>
</evidence>
<evidence type="ECO:0000256" key="1">
    <source>
        <dbReference type="ARBA" id="ARBA00022884"/>
    </source>
</evidence>
<dbReference type="CDD" id="cd12318">
    <property type="entry name" value="RRM5_RBM19_like"/>
    <property type="match status" value="1"/>
</dbReference>
<dbReference type="InterPro" id="IPR000504">
    <property type="entry name" value="RRM_dom"/>
</dbReference>
<feature type="compositionally biased region" description="Acidic residues" evidence="3">
    <location>
        <begin position="245"/>
        <end position="256"/>
    </location>
</feature>
<protein>
    <recommendedName>
        <fullName evidence="4">RRM domain-containing protein</fullName>
    </recommendedName>
</protein>
<feature type="domain" description="RRM" evidence="4">
    <location>
        <begin position="359"/>
        <end position="437"/>
    </location>
</feature>
<feature type="domain" description="RRM" evidence="4">
    <location>
        <begin position="549"/>
        <end position="643"/>
    </location>
</feature>
<dbReference type="OrthoDB" id="439639at2759"/>
<evidence type="ECO:0000256" key="2">
    <source>
        <dbReference type="PROSITE-ProRule" id="PRU00176"/>
    </source>
</evidence>